<evidence type="ECO:0000256" key="8">
    <source>
        <dbReference type="ARBA" id="ARBA00023136"/>
    </source>
</evidence>
<feature type="disulfide bond" evidence="12">
    <location>
        <begin position="437"/>
        <end position="461"/>
    </location>
</feature>
<feature type="binding site" evidence="12">
    <location>
        <position position="431"/>
    </location>
    <ligand>
        <name>Zn(2+)</name>
        <dbReference type="ChEBI" id="CHEBI:29105"/>
        <note>catalytic</note>
    </ligand>
</feature>
<feature type="disulfide bond" evidence="10">
    <location>
        <begin position="548"/>
        <end position="568"/>
    </location>
</feature>
<feature type="disulfide bond" evidence="12">
    <location>
        <begin position="439"/>
        <end position="444"/>
    </location>
</feature>
<dbReference type="PANTHER" id="PTHR11905:SF32">
    <property type="entry name" value="DISINTEGRIN AND METALLOPROTEINASE DOMAIN-CONTAINING PROTEIN 28"/>
    <property type="match status" value="1"/>
</dbReference>
<dbReference type="Pfam" id="PF08516">
    <property type="entry name" value="ADAM_CR"/>
    <property type="match status" value="1"/>
</dbReference>
<feature type="domain" description="Disintegrin" evidence="16">
    <location>
        <begin position="490"/>
        <end position="576"/>
    </location>
</feature>
<dbReference type="GO" id="GO:0006508">
    <property type="term" value="P:proteolysis"/>
    <property type="evidence" value="ECO:0007669"/>
    <property type="project" value="InterPro"/>
</dbReference>
<keyword evidence="18" id="KW-0482">Metalloprotease</keyword>
<keyword evidence="11" id="KW-0245">EGF-like domain</keyword>
<evidence type="ECO:0000256" key="1">
    <source>
        <dbReference type="ARBA" id="ARBA00001947"/>
    </source>
</evidence>
<dbReference type="AlphaFoldDB" id="A0AAV6PBJ0"/>
<feature type="disulfide bond" evidence="11">
    <location>
        <begin position="730"/>
        <end position="739"/>
    </location>
</feature>
<evidence type="ECO:0000256" key="10">
    <source>
        <dbReference type="PROSITE-ProRule" id="PRU00068"/>
    </source>
</evidence>
<comment type="caution">
    <text evidence="11">Lacks conserved residue(s) required for the propagation of feature annotation.</text>
</comment>
<dbReference type="CDD" id="cd04269">
    <property type="entry name" value="ZnMc_adamalysin_II_like"/>
    <property type="match status" value="1"/>
</dbReference>
<dbReference type="PROSITE" id="PS50215">
    <property type="entry name" value="ADAM_MEPRO"/>
    <property type="match status" value="1"/>
</dbReference>
<dbReference type="PROSITE" id="PS01186">
    <property type="entry name" value="EGF_2"/>
    <property type="match status" value="1"/>
</dbReference>
<keyword evidence="8 14" id="KW-0472">Membrane</keyword>
<comment type="caution">
    <text evidence="18">The sequence shown here is derived from an EMBL/GenBank/DDBJ whole genome shotgun (WGS) entry which is preliminary data.</text>
</comment>
<dbReference type="PROSITE" id="PS50214">
    <property type="entry name" value="DISINTEGRIN_2"/>
    <property type="match status" value="1"/>
</dbReference>
<evidence type="ECO:0000256" key="5">
    <source>
        <dbReference type="ARBA" id="ARBA00022801"/>
    </source>
</evidence>
<reference evidence="18 19" key="1">
    <citation type="journal article" date="2021" name="Sci. Rep.">
        <title>Chromosome anchoring in Senegalese sole (Solea senegalensis) reveals sex-associated markers and genome rearrangements in flatfish.</title>
        <authorList>
            <person name="Guerrero-Cozar I."/>
            <person name="Gomez-Garrido J."/>
            <person name="Berbel C."/>
            <person name="Martinez-Blanch J.F."/>
            <person name="Alioto T."/>
            <person name="Claros M.G."/>
            <person name="Gagnaire P.A."/>
            <person name="Manchado M."/>
        </authorList>
    </citation>
    <scope>NUCLEOTIDE SEQUENCE [LARGE SCALE GENOMIC DNA]</scope>
    <source>
        <strain evidence="18">Sse05_10M</strain>
    </source>
</reference>
<dbReference type="Pfam" id="PF01421">
    <property type="entry name" value="Reprolysin"/>
    <property type="match status" value="1"/>
</dbReference>
<evidence type="ECO:0000256" key="9">
    <source>
        <dbReference type="ARBA" id="ARBA00023157"/>
    </source>
</evidence>
<keyword evidence="9 11" id="KW-1015">Disulfide bond</keyword>
<feature type="disulfide bond" evidence="11">
    <location>
        <begin position="712"/>
        <end position="722"/>
    </location>
</feature>
<evidence type="ECO:0000256" key="6">
    <source>
        <dbReference type="ARBA" id="ARBA00022833"/>
    </source>
</evidence>
<feature type="binding site" evidence="12">
    <location>
        <position position="421"/>
    </location>
    <ligand>
        <name>Zn(2+)</name>
        <dbReference type="ChEBI" id="CHEBI:29105"/>
        <note>catalytic</note>
    </ligand>
</feature>
<evidence type="ECO:0000259" key="16">
    <source>
        <dbReference type="PROSITE" id="PS50214"/>
    </source>
</evidence>
<feature type="transmembrane region" description="Helical" evidence="14">
    <location>
        <begin position="753"/>
        <end position="776"/>
    </location>
</feature>
<dbReference type="GO" id="GO:0005886">
    <property type="term" value="C:plasma membrane"/>
    <property type="evidence" value="ECO:0007669"/>
    <property type="project" value="TreeGrafter"/>
</dbReference>
<dbReference type="PROSITE" id="PS50026">
    <property type="entry name" value="EGF_3"/>
    <property type="match status" value="1"/>
</dbReference>
<dbReference type="SMART" id="SM00050">
    <property type="entry name" value="DISIN"/>
    <property type="match status" value="1"/>
</dbReference>
<feature type="compositionally biased region" description="Pro residues" evidence="13">
    <location>
        <begin position="821"/>
        <end position="836"/>
    </location>
</feature>
<dbReference type="PROSITE" id="PS00427">
    <property type="entry name" value="DISINTEGRIN_1"/>
    <property type="match status" value="1"/>
</dbReference>
<evidence type="ECO:0000259" key="15">
    <source>
        <dbReference type="PROSITE" id="PS50026"/>
    </source>
</evidence>
<keyword evidence="19" id="KW-1185">Reference proteome</keyword>
<evidence type="ECO:0000256" key="14">
    <source>
        <dbReference type="SAM" id="Phobius"/>
    </source>
</evidence>
<keyword evidence="5" id="KW-0378">Hydrolase</keyword>
<dbReference type="EMBL" id="JAGKHQ010001686">
    <property type="protein sequence ID" value="KAG7453990.1"/>
    <property type="molecule type" value="Genomic_DNA"/>
</dbReference>
<evidence type="ECO:0000313" key="19">
    <source>
        <dbReference type="Proteomes" id="UP000693946"/>
    </source>
</evidence>
<organism evidence="18 19">
    <name type="scientific">Solea senegalensis</name>
    <name type="common">Senegalese sole</name>
    <dbReference type="NCBI Taxonomy" id="28829"/>
    <lineage>
        <taxon>Eukaryota</taxon>
        <taxon>Metazoa</taxon>
        <taxon>Chordata</taxon>
        <taxon>Craniata</taxon>
        <taxon>Vertebrata</taxon>
        <taxon>Euteleostomi</taxon>
        <taxon>Actinopterygii</taxon>
        <taxon>Neopterygii</taxon>
        <taxon>Teleostei</taxon>
        <taxon>Neoteleostei</taxon>
        <taxon>Acanthomorphata</taxon>
        <taxon>Carangaria</taxon>
        <taxon>Pleuronectiformes</taxon>
        <taxon>Pleuronectoidei</taxon>
        <taxon>Soleidae</taxon>
        <taxon>Solea</taxon>
    </lineage>
</organism>
<feature type="domain" description="Peptidase M12B" evidence="17">
    <location>
        <begin position="286"/>
        <end position="482"/>
    </location>
</feature>
<dbReference type="InterPro" id="IPR034027">
    <property type="entry name" value="Reprolysin_adamalysin"/>
</dbReference>
<dbReference type="GO" id="GO:0004222">
    <property type="term" value="F:metalloendopeptidase activity"/>
    <property type="evidence" value="ECO:0007669"/>
    <property type="project" value="InterPro"/>
</dbReference>
<comment type="subcellular location">
    <subcellularLocation>
        <location evidence="2">Membrane</location>
        <topology evidence="2">Single-pass type I membrane protein</topology>
    </subcellularLocation>
</comment>
<dbReference type="InterPro" id="IPR018358">
    <property type="entry name" value="Disintegrin_CS"/>
</dbReference>
<evidence type="ECO:0000256" key="7">
    <source>
        <dbReference type="ARBA" id="ARBA00022989"/>
    </source>
</evidence>
<dbReference type="InterPro" id="IPR001762">
    <property type="entry name" value="Disintegrin_dom"/>
</dbReference>
<dbReference type="Pfam" id="PF00200">
    <property type="entry name" value="Disintegrin"/>
    <property type="match status" value="1"/>
</dbReference>
<accession>A0AAV6PBJ0</accession>
<dbReference type="InterPro" id="IPR006586">
    <property type="entry name" value="ADAM_Cys-rich"/>
</dbReference>
<feature type="disulfide bond" evidence="12">
    <location>
        <begin position="397"/>
        <end position="477"/>
    </location>
</feature>
<dbReference type="PANTHER" id="PTHR11905">
    <property type="entry name" value="ADAM A DISINTEGRIN AND METALLOPROTEASE DOMAIN"/>
    <property type="match status" value="1"/>
</dbReference>
<dbReference type="FunFam" id="4.10.70.10:FF:000001">
    <property type="entry name" value="Disintegrin and metalloproteinase domain-containing protein 22"/>
    <property type="match status" value="1"/>
</dbReference>
<evidence type="ECO:0000256" key="4">
    <source>
        <dbReference type="ARBA" id="ARBA00022723"/>
    </source>
</evidence>
<sequence>MLACVASWGMAAFVINPRAGCFVFTQSGSRRSRSDQSRALTTLTVRQKKRLKFHSSKRLQERRAKGVANAKKQKPVHAVTVCTWTMSRTLLLWILILNASPEPSESHGSHGFEEVKDYQVVRPIRLHSVRKRQAEYIRPVTLKYGMTLGGKNIEMQLQKNDELLSKDYTETYYKEDGTRVTTSPEDIDHCYYHGNIVDDNNSSVSISTCDGLRGYFRTSAQKYLIEPLSGDDEGDHAVTTFSEKEKEKFTPAVCGVTNTSWSDDFEPPTSLSRSRSGGIPIVQQQKYIELFLVADNRAYVKMKRDQTKLRKRIFEIVNFVNMAYKPLRTFIALVGLEIWSNRDLITVTPPAGANLDAFMKWRNSELAKRKKHDNAHLISGIDFEGATVGLAFIGTMCSGHSVGVVQDHNDRAIAVGATLAHEMGHNLGMSHDDSSACSCVGDTCIMAAALSWDVPRTFSSCSSNTYEKYLMNRSPSCLMDIPDYRSLSAPSVCGNGFTEAGEECDCGTVKECTNPCCNATTCRLSEGSQCADGECCESCEILPHSRECRRKQDECDLPEYCDGTNNVCPEDMFAVNGLPCDGSQGYCYNGQCPQRPNQCVKMYGAGAVEAKAYCYNYNTRGTYYSFCKRPSKDQYIPCQQQDKYCGKLFCQQGKGSPNYGRMVRVGDCKAAFFDDHTKDFGQVDTGTECGTGKVCSQNECVDLAVAYRNVNCSAKCSGHAVCNHRSECQCEPGWMPPNCDSRDGSLVSPSTGIIIAVVVVVLMVLGIIGGVVGLLWKKRKLPMLPMTHTRRKPAAMSSSAQRPHKPSPIIQVSHQAGRPKGAPPPPPPAGNRPKPPGQNYTAARQALRPVPHPKV</sequence>
<feature type="domain" description="EGF-like" evidence="15">
    <location>
        <begin position="708"/>
        <end position="740"/>
    </location>
</feature>
<evidence type="ECO:0000256" key="2">
    <source>
        <dbReference type="ARBA" id="ARBA00004479"/>
    </source>
</evidence>
<keyword evidence="3 14" id="KW-0812">Transmembrane</keyword>
<evidence type="ECO:0000256" key="12">
    <source>
        <dbReference type="PROSITE-ProRule" id="PRU00276"/>
    </source>
</evidence>
<keyword evidence="18" id="KW-0645">Protease</keyword>
<feature type="active site" evidence="12">
    <location>
        <position position="422"/>
    </location>
</feature>
<dbReference type="InterPro" id="IPR001590">
    <property type="entry name" value="Peptidase_M12B"/>
</dbReference>
<keyword evidence="6 12" id="KW-0862">Zinc</keyword>
<protein>
    <submittedName>
        <fullName evidence="18">Zinc metalloproteinase-disintegrin-like brevilysin H2a</fullName>
    </submittedName>
</protein>
<dbReference type="GO" id="GO:0046872">
    <property type="term" value="F:metal ion binding"/>
    <property type="evidence" value="ECO:0007669"/>
    <property type="project" value="UniProtKB-KW"/>
</dbReference>
<gene>
    <name evidence="18" type="ORF">JOB18_021329</name>
</gene>
<proteinExistence type="predicted"/>
<evidence type="ECO:0000256" key="11">
    <source>
        <dbReference type="PROSITE-ProRule" id="PRU00076"/>
    </source>
</evidence>
<dbReference type="SMART" id="SM00608">
    <property type="entry name" value="ACR"/>
    <property type="match status" value="1"/>
</dbReference>
<comment type="cofactor">
    <cofactor evidence="1">
        <name>Zn(2+)</name>
        <dbReference type="ChEBI" id="CHEBI:29105"/>
    </cofactor>
</comment>
<feature type="binding site" evidence="12">
    <location>
        <position position="425"/>
    </location>
    <ligand>
        <name>Zn(2+)</name>
        <dbReference type="ChEBI" id="CHEBI:29105"/>
        <note>catalytic</note>
    </ligand>
</feature>
<dbReference type="InterPro" id="IPR002870">
    <property type="entry name" value="Peptidase_M12B_N"/>
</dbReference>
<evidence type="ECO:0000256" key="13">
    <source>
        <dbReference type="SAM" id="MobiDB-lite"/>
    </source>
</evidence>
<keyword evidence="4 12" id="KW-0479">Metal-binding</keyword>
<dbReference type="Proteomes" id="UP000693946">
    <property type="component" value="Unassembled WGS sequence"/>
</dbReference>
<dbReference type="Pfam" id="PF01562">
    <property type="entry name" value="Pep_M12B_propep"/>
    <property type="match status" value="1"/>
</dbReference>
<feature type="region of interest" description="Disordered" evidence="13">
    <location>
        <begin position="788"/>
        <end position="855"/>
    </location>
</feature>
<dbReference type="InterPro" id="IPR000742">
    <property type="entry name" value="EGF"/>
</dbReference>
<keyword evidence="7 14" id="KW-1133">Transmembrane helix</keyword>
<name>A0AAV6PBJ0_SOLSE</name>
<evidence type="ECO:0000259" key="17">
    <source>
        <dbReference type="PROSITE" id="PS50215"/>
    </source>
</evidence>
<evidence type="ECO:0000256" key="3">
    <source>
        <dbReference type="ARBA" id="ARBA00022692"/>
    </source>
</evidence>
<evidence type="ECO:0000313" key="18">
    <source>
        <dbReference type="EMBL" id="KAG7453990.1"/>
    </source>
</evidence>
<dbReference type="FunFam" id="3.40.390.10:FF:000002">
    <property type="entry name" value="Disintegrin and metalloproteinase domain-containing protein 22"/>
    <property type="match status" value="1"/>
</dbReference>